<accession>A0ABT2QLQ9</accession>
<name>A0ABT2QLQ9_9EURY</name>
<reference evidence="1 2" key="1">
    <citation type="submission" date="2022-09" db="EMBL/GenBank/DDBJ databases">
        <title>Enrichment on poylsaccharides allowed isolation of novel metabolic and taxonomic groups of Haloarchaea.</title>
        <authorList>
            <person name="Sorokin D.Y."/>
            <person name="Elcheninov A.G."/>
            <person name="Khizhniak T.V."/>
            <person name="Kolganova T.V."/>
            <person name="Kublanov I.V."/>
        </authorList>
    </citation>
    <scope>NUCLEOTIDE SEQUENCE [LARGE SCALE GENOMIC DNA]</scope>
    <source>
        <strain evidence="1 2">AArc-m2/3/4</strain>
    </source>
</reference>
<evidence type="ECO:0000313" key="1">
    <source>
        <dbReference type="EMBL" id="MCU4975832.1"/>
    </source>
</evidence>
<protein>
    <submittedName>
        <fullName evidence="1">Uncharacterized protein</fullName>
    </submittedName>
</protein>
<proteinExistence type="predicted"/>
<gene>
    <name evidence="1" type="ORF">OB955_24435</name>
</gene>
<dbReference type="Proteomes" id="UP001320972">
    <property type="component" value="Unassembled WGS sequence"/>
</dbReference>
<dbReference type="RefSeq" id="WP_338009418.1">
    <property type="nucleotide sequence ID" value="NZ_JAOPKB010000026.1"/>
</dbReference>
<evidence type="ECO:0000313" key="2">
    <source>
        <dbReference type="Proteomes" id="UP001320972"/>
    </source>
</evidence>
<keyword evidence="2" id="KW-1185">Reference proteome</keyword>
<sequence length="161" mass="17969">MKSNESEIDKIIESFDQEVDDRNISDTNLGVDEELDPSRIESLSKEELANEFNGEFAASPTGNVQHLVQGKADKTLCGIDLTEENYVRSSSVGPFNPICSVCRPTIETTNEPGLDSINGVRDWFADELESIAPSEEKPHQSLTLNESQYVIKYIQSLKQEE</sequence>
<organism evidence="1 2">
    <name type="scientific">Natronoglomus mannanivorans</name>
    <dbReference type="NCBI Taxonomy" id="2979990"/>
    <lineage>
        <taxon>Archaea</taxon>
        <taxon>Methanobacteriati</taxon>
        <taxon>Methanobacteriota</taxon>
        <taxon>Stenosarchaea group</taxon>
        <taxon>Halobacteria</taxon>
        <taxon>Halobacteriales</taxon>
        <taxon>Natrialbaceae</taxon>
        <taxon>Natronoglomus</taxon>
    </lineage>
</organism>
<comment type="caution">
    <text evidence="1">The sequence shown here is derived from an EMBL/GenBank/DDBJ whole genome shotgun (WGS) entry which is preliminary data.</text>
</comment>
<dbReference type="EMBL" id="JAOPKB010000026">
    <property type="protein sequence ID" value="MCU4975832.1"/>
    <property type="molecule type" value="Genomic_DNA"/>
</dbReference>